<dbReference type="GO" id="GO:1990604">
    <property type="term" value="C:IRE1-TRAF2-ASK1 complex"/>
    <property type="evidence" value="ECO:0007669"/>
    <property type="project" value="TreeGrafter"/>
</dbReference>
<dbReference type="InterPro" id="IPR011009">
    <property type="entry name" value="Kinase-like_dom_sf"/>
</dbReference>
<dbReference type="GO" id="GO:0005524">
    <property type="term" value="F:ATP binding"/>
    <property type="evidence" value="ECO:0007669"/>
    <property type="project" value="InterPro"/>
</dbReference>
<dbReference type="PANTHER" id="PTHR13954:SF6">
    <property type="entry name" value="NON-SPECIFIC SERINE_THREONINE PROTEIN KINASE"/>
    <property type="match status" value="1"/>
</dbReference>
<dbReference type="InterPro" id="IPR045133">
    <property type="entry name" value="IRE1/2-like"/>
</dbReference>
<dbReference type="PROSITE" id="PS50011">
    <property type="entry name" value="PROTEIN_KINASE_DOM"/>
    <property type="match status" value="1"/>
</dbReference>
<sequence>MDKSTKRPDKIPSPIRSLQDLTIIEAWDTETNKPKYVTFYHVTPEEEVFFAQSTKNKMELSLAEFTAALHHVRDEEIYPEVPKDANLKLAPDHIDGSLVYIKRPGLNNYETMKGTDFIPKELLAETLTMEKVSQTPHPHIVGYYGCRVRRGRITSIVLEKLDQTLQQYSSTPEFKKLDKLKFLEALESAVHHIHSLGLAHNDINPHNIMVKDGIPVLIDFGSCQPVGQRLQSLGTEGWYEELFFTSETKHDTYSLNKLRDWIQN</sequence>
<dbReference type="InterPro" id="IPR000719">
    <property type="entry name" value="Prot_kinase_dom"/>
</dbReference>
<proteinExistence type="predicted"/>
<evidence type="ECO:0000313" key="1">
    <source>
        <dbReference type="EMBL" id="VTT77317.1"/>
    </source>
</evidence>
<gene>
    <name evidence="1" type="ORF">C2S_10513</name>
</gene>
<dbReference type="GO" id="GO:0051082">
    <property type="term" value="F:unfolded protein binding"/>
    <property type="evidence" value="ECO:0007669"/>
    <property type="project" value="TreeGrafter"/>
</dbReference>
<dbReference type="AlphaFoldDB" id="A0A2H3R6S4"/>
<reference evidence="1" key="1">
    <citation type="submission" date="2019-05" db="EMBL/GenBank/DDBJ databases">
        <authorList>
            <person name="Piombo E."/>
        </authorList>
    </citation>
    <scope>NUCLEOTIDE SEQUENCE</scope>
    <source>
        <strain evidence="1">C2S</strain>
    </source>
</reference>
<dbReference type="OrthoDB" id="4062651at2759"/>
<accession>A0A2H3R6S4</accession>
<dbReference type="GO" id="GO:0070059">
    <property type="term" value="P:intrinsic apoptotic signaling pathway in response to endoplasmic reticulum stress"/>
    <property type="evidence" value="ECO:0007669"/>
    <property type="project" value="TreeGrafter"/>
</dbReference>
<dbReference type="SMART" id="SM00220">
    <property type="entry name" value="S_TKc"/>
    <property type="match status" value="1"/>
</dbReference>
<dbReference type="GO" id="GO:0004521">
    <property type="term" value="F:RNA endonuclease activity"/>
    <property type="evidence" value="ECO:0007669"/>
    <property type="project" value="InterPro"/>
</dbReference>
<dbReference type="Proteomes" id="UP000760494">
    <property type="component" value="Unassembled WGS sequence"/>
</dbReference>
<dbReference type="GO" id="GO:0036498">
    <property type="term" value="P:IRE1-mediated unfolded protein response"/>
    <property type="evidence" value="ECO:0007669"/>
    <property type="project" value="TreeGrafter"/>
</dbReference>
<dbReference type="Pfam" id="PF00069">
    <property type="entry name" value="Pkinase"/>
    <property type="match status" value="1"/>
</dbReference>
<dbReference type="SUPFAM" id="SSF56112">
    <property type="entry name" value="Protein kinase-like (PK-like)"/>
    <property type="match status" value="1"/>
</dbReference>
<dbReference type="EMBL" id="CABFJX010000386">
    <property type="protein sequence ID" value="VTT77317.1"/>
    <property type="molecule type" value="Genomic_DNA"/>
</dbReference>
<name>A0A2H3R6S4_FUSFU</name>
<dbReference type="Gene3D" id="1.10.510.10">
    <property type="entry name" value="Transferase(Phosphotransferase) domain 1"/>
    <property type="match status" value="1"/>
</dbReference>
<evidence type="ECO:0000313" key="2">
    <source>
        <dbReference type="Proteomes" id="UP000760494"/>
    </source>
</evidence>
<dbReference type="PANTHER" id="PTHR13954">
    <property type="entry name" value="IRE1-RELATED"/>
    <property type="match status" value="1"/>
</dbReference>
<comment type="caution">
    <text evidence="1">The sequence shown here is derived from an EMBL/GenBank/DDBJ whole genome shotgun (WGS) entry which is preliminary data.</text>
</comment>
<organism evidence="1 2">
    <name type="scientific">Fusarium fujikuroi</name>
    <name type="common">Bakanae and foot rot disease fungus</name>
    <name type="synonym">Gibberella fujikuroi</name>
    <dbReference type="NCBI Taxonomy" id="5127"/>
    <lineage>
        <taxon>Eukaryota</taxon>
        <taxon>Fungi</taxon>
        <taxon>Dikarya</taxon>
        <taxon>Ascomycota</taxon>
        <taxon>Pezizomycotina</taxon>
        <taxon>Sordariomycetes</taxon>
        <taxon>Hypocreomycetidae</taxon>
        <taxon>Hypocreales</taxon>
        <taxon>Nectriaceae</taxon>
        <taxon>Fusarium</taxon>
        <taxon>Fusarium fujikuroi species complex</taxon>
    </lineage>
</organism>
<protein>
    <submittedName>
        <fullName evidence="1">Uncharacterized protein</fullName>
    </submittedName>
</protein>
<dbReference type="GO" id="GO:0004674">
    <property type="term" value="F:protein serine/threonine kinase activity"/>
    <property type="evidence" value="ECO:0007669"/>
    <property type="project" value="InterPro"/>
</dbReference>